<dbReference type="Pfam" id="PF03237">
    <property type="entry name" value="Terminase_6N"/>
    <property type="match status" value="1"/>
</dbReference>
<accession>A0A6M0IFY9</accession>
<protein>
    <submittedName>
        <fullName evidence="1">Uncharacterized protein</fullName>
    </submittedName>
</protein>
<dbReference type="InterPro" id="IPR027417">
    <property type="entry name" value="P-loop_NTPase"/>
</dbReference>
<dbReference type="Gene3D" id="3.40.50.300">
    <property type="entry name" value="P-loop containing nucleotide triphosphate hydrolases"/>
    <property type="match status" value="1"/>
</dbReference>
<dbReference type="Proteomes" id="UP000477386">
    <property type="component" value="Unassembled WGS sequence"/>
</dbReference>
<reference evidence="1 2" key="1">
    <citation type="submission" date="2020-02" db="EMBL/GenBank/DDBJ databases">
        <title>Draft genome sequence of two Spirosoma agri KCTC 52727 and Spirosoma terrae KCTC 52035.</title>
        <authorList>
            <person name="Rojas J."/>
            <person name="Ambika Manirajan B."/>
            <person name="Ratering S."/>
            <person name="Suarez C."/>
            <person name="Schnell S."/>
        </authorList>
    </citation>
    <scope>NUCLEOTIDE SEQUENCE [LARGE SCALE GENOMIC DNA]</scope>
    <source>
        <strain evidence="1 2">KCTC 52727</strain>
    </source>
</reference>
<comment type="caution">
    <text evidence="1">The sequence shown here is derived from an EMBL/GenBank/DDBJ whole genome shotgun (WGS) entry which is preliminary data.</text>
</comment>
<dbReference type="AlphaFoldDB" id="A0A6M0IFY9"/>
<proteinExistence type="predicted"/>
<gene>
    <name evidence="1" type="ORF">GK091_09280</name>
</gene>
<evidence type="ECO:0000313" key="2">
    <source>
        <dbReference type="Proteomes" id="UP000477386"/>
    </source>
</evidence>
<dbReference type="RefSeq" id="WP_164036618.1">
    <property type="nucleotide sequence ID" value="NZ_JAAGNZ010000001.1"/>
</dbReference>
<evidence type="ECO:0000313" key="1">
    <source>
        <dbReference type="EMBL" id="NEU67068.1"/>
    </source>
</evidence>
<keyword evidence="2" id="KW-1185">Reference proteome</keyword>
<name>A0A6M0IFY9_9BACT</name>
<dbReference type="EMBL" id="JAAGNZ010000001">
    <property type="protein sequence ID" value="NEU67068.1"/>
    <property type="molecule type" value="Genomic_DNA"/>
</dbReference>
<organism evidence="1 2">
    <name type="scientific">Spirosoma agri</name>
    <dbReference type="NCBI Taxonomy" id="1987381"/>
    <lineage>
        <taxon>Bacteria</taxon>
        <taxon>Pseudomonadati</taxon>
        <taxon>Bacteroidota</taxon>
        <taxon>Cytophagia</taxon>
        <taxon>Cytophagales</taxon>
        <taxon>Cytophagaceae</taxon>
        <taxon>Spirosoma</taxon>
    </lineage>
</organism>
<sequence>MSSKEAIVRLNGKQLQFHQRITTNQADVKKDGVGYQGGFRATFQGARGSGKSRELCHLIAESAFQLPRAKAGLAGLTYRQVQDIILSQAGAVLEEHGLHEYNQKTGFGHYVINRRPPDHWYTAINPIRTFDNCLAFANGYTVQFVSADREETTRGSNFDQLYIDESATIKENFYNKVLRPTVRANKHVYKDTRPGRKGFNHPLHWLIADFTSAPWLPQGQWVYKTEELQKINPEKYFFMESTAYDNLEFLPGSFIEDQREACGDELTFNVEILNHRVTRIPNGFYHALDASRHAYAMAYGYQFDDVKRLYVDERTDYDPNKPVEASLDFNAEFTSMLLAQDHHSEYRFIDSLWVKTATESLVEKLATDFGEKYSGHRKKVLYVFGDNGAHKKDAGRNKTYFGIFSDTLKAKGWTIVDKVQASYPPYSVRYRVINALLQESNVRLPKIRINESACKALLISLQSAPVDGTTYEKIKKSEHNKALPQEFATHLSDCFDYILFKKFSKYVAVGGTTRSGGIVIR</sequence>